<accession>A0AAE0HUU0</accession>
<reference evidence="2" key="1">
    <citation type="journal article" date="2023" name="Mol. Phylogenet. Evol.">
        <title>Genome-scale phylogeny and comparative genomics of the fungal order Sordariales.</title>
        <authorList>
            <person name="Hensen N."/>
            <person name="Bonometti L."/>
            <person name="Westerberg I."/>
            <person name="Brannstrom I.O."/>
            <person name="Guillou S."/>
            <person name="Cros-Aarteil S."/>
            <person name="Calhoun S."/>
            <person name="Haridas S."/>
            <person name="Kuo A."/>
            <person name="Mondo S."/>
            <person name="Pangilinan J."/>
            <person name="Riley R."/>
            <person name="LaButti K."/>
            <person name="Andreopoulos B."/>
            <person name="Lipzen A."/>
            <person name="Chen C."/>
            <person name="Yan M."/>
            <person name="Daum C."/>
            <person name="Ng V."/>
            <person name="Clum A."/>
            <person name="Steindorff A."/>
            <person name="Ohm R.A."/>
            <person name="Martin F."/>
            <person name="Silar P."/>
            <person name="Natvig D.O."/>
            <person name="Lalanne C."/>
            <person name="Gautier V."/>
            <person name="Ament-Velasquez S.L."/>
            <person name="Kruys A."/>
            <person name="Hutchinson M.I."/>
            <person name="Powell A.J."/>
            <person name="Barry K."/>
            <person name="Miller A.N."/>
            <person name="Grigoriev I.V."/>
            <person name="Debuchy R."/>
            <person name="Gladieux P."/>
            <person name="Hiltunen Thoren M."/>
            <person name="Johannesson H."/>
        </authorList>
    </citation>
    <scope>NUCLEOTIDE SEQUENCE</scope>
    <source>
        <strain evidence="2">CBS 118394</strain>
    </source>
</reference>
<evidence type="ECO:0000256" key="1">
    <source>
        <dbReference type="SAM" id="MobiDB-lite"/>
    </source>
</evidence>
<evidence type="ECO:0000313" key="3">
    <source>
        <dbReference type="Proteomes" id="UP001283341"/>
    </source>
</evidence>
<feature type="compositionally biased region" description="Basic and acidic residues" evidence="1">
    <location>
        <begin position="100"/>
        <end position="109"/>
    </location>
</feature>
<dbReference type="EMBL" id="JAUEDM010000007">
    <property type="protein sequence ID" value="KAK3313327.1"/>
    <property type="molecule type" value="Genomic_DNA"/>
</dbReference>
<evidence type="ECO:0000313" key="2">
    <source>
        <dbReference type="EMBL" id="KAK3313327.1"/>
    </source>
</evidence>
<feature type="region of interest" description="Disordered" evidence="1">
    <location>
        <begin position="86"/>
        <end position="109"/>
    </location>
</feature>
<sequence length="109" mass="12576">MKDMMAPPSPSQIALLRALELIIESQQRRLLEGTNIPAHIRKRFMEVLRLFRDKHPYMGWKCEALEGGSPLPELSRDDSQKLEDDVVGDMIGRKQAKANKPVELRERRP</sequence>
<protein>
    <submittedName>
        <fullName evidence="2">Uncharacterized protein</fullName>
    </submittedName>
</protein>
<reference evidence="2" key="2">
    <citation type="submission" date="2023-06" db="EMBL/GenBank/DDBJ databases">
        <authorList>
            <consortium name="Lawrence Berkeley National Laboratory"/>
            <person name="Haridas S."/>
            <person name="Hensen N."/>
            <person name="Bonometti L."/>
            <person name="Westerberg I."/>
            <person name="Brannstrom I.O."/>
            <person name="Guillou S."/>
            <person name="Cros-Aarteil S."/>
            <person name="Calhoun S."/>
            <person name="Kuo A."/>
            <person name="Mondo S."/>
            <person name="Pangilinan J."/>
            <person name="Riley R."/>
            <person name="Labutti K."/>
            <person name="Andreopoulos B."/>
            <person name="Lipzen A."/>
            <person name="Chen C."/>
            <person name="Yanf M."/>
            <person name="Daum C."/>
            <person name="Ng V."/>
            <person name="Clum A."/>
            <person name="Steindorff A."/>
            <person name="Ohm R."/>
            <person name="Martin F."/>
            <person name="Silar P."/>
            <person name="Natvig D."/>
            <person name="Lalanne C."/>
            <person name="Gautier V."/>
            <person name="Ament-Velasquez S.L."/>
            <person name="Kruys A."/>
            <person name="Hutchinson M.I."/>
            <person name="Powell A.J."/>
            <person name="Barry K."/>
            <person name="Miller A.N."/>
            <person name="Grigoriev I.V."/>
            <person name="Debuchy R."/>
            <person name="Gladieux P."/>
            <person name="Thoren M.H."/>
            <person name="Johannesson H."/>
        </authorList>
    </citation>
    <scope>NUCLEOTIDE SEQUENCE</scope>
    <source>
        <strain evidence="2">CBS 118394</strain>
    </source>
</reference>
<name>A0AAE0HUU0_9PEZI</name>
<comment type="caution">
    <text evidence="2">The sequence shown here is derived from an EMBL/GenBank/DDBJ whole genome shotgun (WGS) entry which is preliminary data.</text>
</comment>
<proteinExistence type="predicted"/>
<organism evidence="2 3">
    <name type="scientific">Apodospora peruviana</name>
    <dbReference type="NCBI Taxonomy" id="516989"/>
    <lineage>
        <taxon>Eukaryota</taxon>
        <taxon>Fungi</taxon>
        <taxon>Dikarya</taxon>
        <taxon>Ascomycota</taxon>
        <taxon>Pezizomycotina</taxon>
        <taxon>Sordariomycetes</taxon>
        <taxon>Sordariomycetidae</taxon>
        <taxon>Sordariales</taxon>
        <taxon>Lasiosphaeriaceae</taxon>
        <taxon>Apodospora</taxon>
    </lineage>
</organism>
<keyword evidence="3" id="KW-1185">Reference proteome</keyword>
<dbReference type="AlphaFoldDB" id="A0AAE0HUU0"/>
<dbReference type="Proteomes" id="UP001283341">
    <property type="component" value="Unassembled WGS sequence"/>
</dbReference>
<gene>
    <name evidence="2" type="ORF">B0H66DRAFT_642897</name>
</gene>